<keyword evidence="3" id="KW-1185">Reference proteome</keyword>
<sequence length="186" mass="21804">MTQQQWDLIGYAVWALIIWVTLKQFMQTKREFTGSGLRILLGDWLMLAPLPWIGYCMGTRATFEQFLWTIALGVALAIPYVLTSKFMIKSGRIFFKTSYLFYAILLGLPYIRYLIRDEVFHTHPILTADYRPDIELMLAMYIAALVIYTFIWRSYMYFSYRQLLKQNNAQSEVLPNANSNPIVVQN</sequence>
<accession>A0AA95EXW7</accession>
<dbReference type="Proteomes" id="UP001178662">
    <property type="component" value="Chromosome"/>
</dbReference>
<feature type="transmembrane region" description="Helical" evidence="1">
    <location>
        <begin position="136"/>
        <end position="155"/>
    </location>
</feature>
<dbReference type="InterPro" id="IPR058247">
    <property type="entry name" value="DUF1453"/>
</dbReference>
<dbReference type="PANTHER" id="PTHR39164">
    <property type="entry name" value="PROTEIN CCDC"/>
    <property type="match status" value="1"/>
</dbReference>
<keyword evidence="1" id="KW-1133">Transmembrane helix</keyword>
<evidence type="ECO:0000313" key="2">
    <source>
        <dbReference type="EMBL" id="WEK54797.1"/>
    </source>
</evidence>
<feature type="transmembrane region" description="Helical" evidence="1">
    <location>
        <begin position="99"/>
        <end position="116"/>
    </location>
</feature>
<dbReference type="AlphaFoldDB" id="A0AA95EXW7"/>
<name>A0AA95EXW7_9BACL</name>
<dbReference type="Pfam" id="PF07301">
    <property type="entry name" value="DUF1453"/>
    <property type="match status" value="1"/>
</dbReference>
<keyword evidence="1" id="KW-0812">Transmembrane</keyword>
<feature type="transmembrane region" description="Helical" evidence="1">
    <location>
        <begin position="6"/>
        <end position="25"/>
    </location>
</feature>
<gene>
    <name evidence="2" type="ORF">P0Y55_01585</name>
</gene>
<evidence type="ECO:0000256" key="1">
    <source>
        <dbReference type="SAM" id="Phobius"/>
    </source>
</evidence>
<feature type="transmembrane region" description="Helical" evidence="1">
    <location>
        <begin position="66"/>
        <end position="87"/>
    </location>
</feature>
<organism evidence="2 3">
    <name type="scientific">Candidatus Cohnella colombiensis</name>
    <dbReference type="NCBI Taxonomy" id="3121368"/>
    <lineage>
        <taxon>Bacteria</taxon>
        <taxon>Bacillati</taxon>
        <taxon>Bacillota</taxon>
        <taxon>Bacilli</taxon>
        <taxon>Bacillales</taxon>
        <taxon>Paenibacillaceae</taxon>
        <taxon>Cohnella</taxon>
    </lineage>
</organism>
<dbReference type="InterPro" id="IPR031306">
    <property type="entry name" value="CcdC"/>
</dbReference>
<dbReference type="PANTHER" id="PTHR39164:SF1">
    <property type="entry name" value="PROTEIN CCDC"/>
    <property type="match status" value="1"/>
</dbReference>
<feature type="transmembrane region" description="Helical" evidence="1">
    <location>
        <begin position="37"/>
        <end position="54"/>
    </location>
</feature>
<protein>
    <submittedName>
        <fullName evidence="2">DUF1453 family protein</fullName>
    </submittedName>
</protein>
<proteinExistence type="predicted"/>
<reference evidence="2" key="1">
    <citation type="submission" date="2023-03" db="EMBL/GenBank/DDBJ databases">
        <title>Andean soil-derived lignocellulolytic bacterial consortium as a source of novel taxa and putative plastic-active enzymes.</title>
        <authorList>
            <person name="Diaz-Garcia L."/>
            <person name="Chuvochina M."/>
            <person name="Feuerriegel G."/>
            <person name="Bunk B."/>
            <person name="Sproer C."/>
            <person name="Streit W.R."/>
            <person name="Rodriguez L.M."/>
            <person name="Overmann J."/>
            <person name="Jimenez D.J."/>
        </authorList>
    </citation>
    <scope>NUCLEOTIDE SEQUENCE</scope>
    <source>
        <strain evidence="2">MAG 2441</strain>
    </source>
</reference>
<keyword evidence="1" id="KW-0472">Membrane</keyword>
<evidence type="ECO:0000313" key="3">
    <source>
        <dbReference type="Proteomes" id="UP001178662"/>
    </source>
</evidence>
<dbReference type="EMBL" id="CP119317">
    <property type="protein sequence ID" value="WEK54797.1"/>
    <property type="molecule type" value="Genomic_DNA"/>
</dbReference>